<reference evidence="3 4" key="1">
    <citation type="submission" date="2018-10" db="EMBL/GenBank/DDBJ databases">
        <authorList>
            <person name="Li J."/>
        </authorList>
    </citation>
    <scope>NUCLEOTIDE SEQUENCE [LARGE SCALE GENOMIC DNA]</scope>
    <source>
        <strain evidence="3 4">ZD1-4</strain>
    </source>
</reference>
<accession>A0A3L7IX36</accession>
<dbReference type="EMBL" id="RCWJ01000003">
    <property type="protein sequence ID" value="RLQ82669.1"/>
    <property type="molecule type" value="Genomic_DNA"/>
</dbReference>
<sequence>MRPDAVFAGVKTALEVACTIAQEASLPLRLISLGDAVRPSDRPAMARYLNEEFRFDSDFTMIGGTQLVKSEVGTDDLWLATHWTTAHSIDVACRLGLISNARVIYLIQDYEPGFYPWSTQFALARSTYHAGFTSLVNSTLLAHYLRDEESVDIDPESVFGPSLDLTRLRSSSETRKPSAVPRLFFYARPSKPRNLFDIGVSALTLVAQELERRGIDATFVSAGEQHADVELSSTHRLHSLGKLVWGEYFDILATSDIVLSLQHSPHPSHPPLDAVCSGAIAVTNELGGTRAGLDERLFVAQPEPQALANEILRAIDTTMSAPPAPFSEKVLSGLGGPLPAAVRHVLRGVEESYTSTRGCGNSK</sequence>
<name>A0A3L7IX36_9MICO</name>
<dbReference type="InterPro" id="IPR055050">
    <property type="entry name" value="WsaF_C"/>
</dbReference>
<evidence type="ECO:0000313" key="3">
    <source>
        <dbReference type="EMBL" id="RLQ82669.1"/>
    </source>
</evidence>
<dbReference type="Proteomes" id="UP000282460">
    <property type="component" value="Unassembled WGS sequence"/>
</dbReference>
<keyword evidence="4" id="KW-1185">Reference proteome</keyword>
<feature type="domain" description="WsaF N-terminal" evidence="1">
    <location>
        <begin position="3"/>
        <end position="130"/>
    </location>
</feature>
<dbReference type="Gene3D" id="3.40.50.11090">
    <property type="match status" value="1"/>
</dbReference>
<evidence type="ECO:0008006" key="5">
    <source>
        <dbReference type="Google" id="ProtNLM"/>
    </source>
</evidence>
<dbReference type="SUPFAM" id="SSF53756">
    <property type="entry name" value="UDP-Glycosyltransferase/glycogen phosphorylase"/>
    <property type="match status" value="1"/>
</dbReference>
<dbReference type="AlphaFoldDB" id="A0A3L7IX36"/>
<proteinExistence type="predicted"/>
<feature type="domain" description="WsaF C-terminal" evidence="2">
    <location>
        <begin position="182"/>
        <end position="311"/>
    </location>
</feature>
<gene>
    <name evidence="3" type="ORF">D9V28_11990</name>
</gene>
<dbReference type="Gene3D" id="3.40.50.2000">
    <property type="entry name" value="Glycogen Phosphorylase B"/>
    <property type="match status" value="1"/>
</dbReference>
<evidence type="ECO:0000313" key="4">
    <source>
        <dbReference type="Proteomes" id="UP000282460"/>
    </source>
</evidence>
<evidence type="ECO:0000259" key="2">
    <source>
        <dbReference type="Pfam" id="PF22772"/>
    </source>
</evidence>
<comment type="caution">
    <text evidence="3">The sequence shown here is derived from an EMBL/GenBank/DDBJ whole genome shotgun (WGS) entry which is preliminary data.</text>
</comment>
<dbReference type="GO" id="GO:0030247">
    <property type="term" value="F:polysaccharide binding"/>
    <property type="evidence" value="ECO:0007669"/>
    <property type="project" value="InterPro"/>
</dbReference>
<dbReference type="InterPro" id="IPR048510">
    <property type="entry name" value="WsaF_N"/>
</dbReference>
<dbReference type="Pfam" id="PF21374">
    <property type="entry name" value="WsaF_N"/>
    <property type="match status" value="1"/>
</dbReference>
<dbReference type="Pfam" id="PF22772">
    <property type="entry name" value="WsaF_C"/>
    <property type="match status" value="1"/>
</dbReference>
<protein>
    <recommendedName>
        <fullName evidence="5">Glycosyltransferase</fullName>
    </recommendedName>
</protein>
<organism evidence="3 4">
    <name type="scientific">Mycetocola zhadangensis</name>
    <dbReference type="NCBI Taxonomy" id="1164595"/>
    <lineage>
        <taxon>Bacteria</taxon>
        <taxon>Bacillati</taxon>
        <taxon>Actinomycetota</taxon>
        <taxon>Actinomycetes</taxon>
        <taxon>Micrococcales</taxon>
        <taxon>Microbacteriaceae</taxon>
        <taxon>Mycetocola</taxon>
    </lineage>
</organism>
<evidence type="ECO:0000259" key="1">
    <source>
        <dbReference type="Pfam" id="PF21374"/>
    </source>
</evidence>